<reference evidence="2 3" key="3">
    <citation type="journal article" date="2013" name="Rice">
        <title>Improvement of the Oryza sativa Nipponbare reference genome using next generation sequence and optical map data.</title>
        <authorList>
            <person name="Kawahara Y."/>
            <person name="de la Bastide M."/>
            <person name="Hamilton J.P."/>
            <person name="Kanamori H."/>
            <person name="McCombie W.R."/>
            <person name="Ouyang S."/>
            <person name="Schwartz D.C."/>
            <person name="Tanaka T."/>
            <person name="Wu J."/>
            <person name="Zhou S."/>
            <person name="Childs K.L."/>
            <person name="Davidson R.M."/>
            <person name="Lin H."/>
            <person name="Quesada-Ocampo L."/>
            <person name="Vaillancourt B."/>
            <person name="Sakai H."/>
            <person name="Lee S.S."/>
            <person name="Kim J."/>
            <person name="Numa H."/>
            <person name="Itoh T."/>
            <person name="Buell C.R."/>
            <person name="Matsumoto T."/>
        </authorList>
    </citation>
    <scope>NUCLEOTIDE SEQUENCE [LARGE SCALE GENOMIC DNA]</scope>
    <source>
        <strain evidence="3">cv. Nipponbare</strain>
    </source>
</reference>
<reference evidence="2 3" key="2">
    <citation type="journal article" date="2013" name="Plant Cell Physiol.">
        <title>Rice Annotation Project Database (RAP-DB): an integrative and interactive database for rice genomics.</title>
        <authorList>
            <person name="Sakai H."/>
            <person name="Lee S.S."/>
            <person name="Tanaka T."/>
            <person name="Numa H."/>
            <person name="Kim J."/>
            <person name="Kawahara Y."/>
            <person name="Wakimoto H."/>
            <person name="Yang C.C."/>
            <person name="Iwamoto M."/>
            <person name="Abe T."/>
            <person name="Yamada Y."/>
            <person name="Muto A."/>
            <person name="Inokuchi H."/>
            <person name="Ikemura T."/>
            <person name="Matsumoto T."/>
            <person name="Sasaki T."/>
            <person name="Itoh T."/>
        </authorList>
    </citation>
    <scope>NUCLEOTIDE SEQUENCE [LARGE SCALE GENOMIC DNA]</scope>
    <source>
        <strain evidence="3">cv. Nipponbare</strain>
    </source>
</reference>
<dbReference type="Gramene" id="Os05t0209200-01">
    <property type="protein sequence ID" value="Os05t0209200-01"/>
    <property type="gene ID" value="Os05g0209200"/>
</dbReference>
<dbReference type="InParanoid" id="A0A0P0WJG4"/>
<evidence type="ECO:0000256" key="1">
    <source>
        <dbReference type="SAM" id="MobiDB-lite"/>
    </source>
</evidence>
<organism evidence="2 3">
    <name type="scientific">Oryza sativa subsp. japonica</name>
    <name type="common">Rice</name>
    <dbReference type="NCBI Taxonomy" id="39947"/>
    <lineage>
        <taxon>Eukaryota</taxon>
        <taxon>Viridiplantae</taxon>
        <taxon>Streptophyta</taxon>
        <taxon>Embryophyta</taxon>
        <taxon>Tracheophyta</taxon>
        <taxon>Spermatophyta</taxon>
        <taxon>Magnoliopsida</taxon>
        <taxon>Liliopsida</taxon>
        <taxon>Poales</taxon>
        <taxon>Poaceae</taxon>
        <taxon>BOP clade</taxon>
        <taxon>Oryzoideae</taxon>
        <taxon>Oryzeae</taxon>
        <taxon>Oryzinae</taxon>
        <taxon>Oryza</taxon>
        <taxon>Oryza sativa</taxon>
    </lineage>
</organism>
<feature type="compositionally biased region" description="Low complexity" evidence="1">
    <location>
        <begin position="1"/>
        <end position="27"/>
    </location>
</feature>
<sequence>NHNSHFPLSSPTASSSSPFPPGGASTPLLPSPDWGRRHLSAAPSPPPPPASPVPLLLSVLSHWQSTKTTRARLHSRVDKER</sequence>
<proteinExistence type="predicted"/>
<accession>A0A0P0WJG4</accession>
<dbReference type="Proteomes" id="UP000059680">
    <property type="component" value="Chromosome 5"/>
</dbReference>
<protein>
    <submittedName>
        <fullName evidence="2">Os05g0209200 protein</fullName>
    </submittedName>
</protein>
<keyword evidence="3" id="KW-1185">Reference proteome</keyword>
<reference evidence="3" key="1">
    <citation type="journal article" date="2005" name="Nature">
        <title>The map-based sequence of the rice genome.</title>
        <authorList>
            <consortium name="International rice genome sequencing project (IRGSP)"/>
            <person name="Matsumoto T."/>
            <person name="Wu J."/>
            <person name="Kanamori H."/>
            <person name="Katayose Y."/>
            <person name="Fujisawa M."/>
            <person name="Namiki N."/>
            <person name="Mizuno H."/>
            <person name="Yamamoto K."/>
            <person name="Antonio B.A."/>
            <person name="Baba T."/>
            <person name="Sakata K."/>
            <person name="Nagamura Y."/>
            <person name="Aoki H."/>
            <person name="Arikawa K."/>
            <person name="Arita K."/>
            <person name="Bito T."/>
            <person name="Chiden Y."/>
            <person name="Fujitsuka N."/>
            <person name="Fukunaka R."/>
            <person name="Hamada M."/>
            <person name="Harada C."/>
            <person name="Hayashi A."/>
            <person name="Hijishita S."/>
            <person name="Honda M."/>
            <person name="Hosokawa S."/>
            <person name="Ichikawa Y."/>
            <person name="Idonuma A."/>
            <person name="Iijima M."/>
            <person name="Ikeda M."/>
            <person name="Ikeno M."/>
            <person name="Ito K."/>
            <person name="Ito S."/>
            <person name="Ito T."/>
            <person name="Ito Y."/>
            <person name="Ito Y."/>
            <person name="Iwabuchi A."/>
            <person name="Kamiya K."/>
            <person name="Karasawa W."/>
            <person name="Kurita K."/>
            <person name="Katagiri S."/>
            <person name="Kikuta A."/>
            <person name="Kobayashi H."/>
            <person name="Kobayashi N."/>
            <person name="Machita K."/>
            <person name="Maehara T."/>
            <person name="Masukawa M."/>
            <person name="Mizubayashi T."/>
            <person name="Mukai Y."/>
            <person name="Nagasaki H."/>
            <person name="Nagata Y."/>
            <person name="Naito S."/>
            <person name="Nakashima M."/>
            <person name="Nakama Y."/>
            <person name="Nakamichi Y."/>
            <person name="Nakamura M."/>
            <person name="Meguro A."/>
            <person name="Negishi M."/>
            <person name="Ohta I."/>
            <person name="Ohta T."/>
            <person name="Okamoto M."/>
            <person name="Ono N."/>
            <person name="Saji S."/>
            <person name="Sakaguchi M."/>
            <person name="Sakai K."/>
            <person name="Shibata M."/>
            <person name="Shimokawa T."/>
            <person name="Song J."/>
            <person name="Takazaki Y."/>
            <person name="Terasawa K."/>
            <person name="Tsugane M."/>
            <person name="Tsuji K."/>
            <person name="Ueda S."/>
            <person name="Waki K."/>
            <person name="Yamagata H."/>
            <person name="Yamamoto M."/>
            <person name="Yamamoto S."/>
            <person name="Yamane H."/>
            <person name="Yoshiki S."/>
            <person name="Yoshihara R."/>
            <person name="Yukawa K."/>
            <person name="Zhong H."/>
            <person name="Yano M."/>
            <person name="Yuan Q."/>
            <person name="Ouyang S."/>
            <person name="Liu J."/>
            <person name="Jones K.M."/>
            <person name="Gansberger K."/>
            <person name="Moffat K."/>
            <person name="Hill J."/>
            <person name="Bera J."/>
            <person name="Fadrosh D."/>
            <person name="Jin S."/>
            <person name="Johri S."/>
            <person name="Kim M."/>
            <person name="Overton L."/>
            <person name="Reardon M."/>
            <person name="Tsitrin T."/>
            <person name="Vuong H."/>
            <person name="Weaver B."/>
            <person name="Ciecko A."/>
            <person name="Tallon L."/>
            <person name="Jackson J."/>
            <person name="Pai G."/>
            <person name="Aken S.V."/>
            <person name="Utterback T."/>
            <person name="Reidmuller S."/>
            <person name="Feldblyum T."/>
            <person name="Hsiao J."/>
            <person name="Zismann V."/>
            <person name="Iobst S."/>
            <person name="de Vazeille A.R."/>
            <person name="Buell C.R."/>
            <person name="Ying K."/>
            <person name="Li Y."/>
            <person name="Lu T."/>
            <person name="Huang Y."/>
            <person name="Zhao Q."/>
            <person name="Feng Q."/>
            <person name="Zhang L."/>
            <person name="Zhu J."/>
            <person name="Weng Q."/>
            <person name="Mu J."/>
            <person name="Lu Y."/>
            <person name="Fan D."/>
            <person name="Liu Y."/>
            <person name="Guan J."/>
            <person name="Zhang Y."/>
            <person name="Yu S."/>
            <person name="Liu X."/>
            <person name="Zhang Y."/>
            <person name="Hong G."/>
            <person name="Han B."/>
            <person name="Choisne N."/>
            <person name="Demange N."/>
            <person name="Orjeda G."/>
            <person name="Samain S."/>
            <person name="Cattolico L."/>
            <person name="Pelletier E."/>
            <person name="Couloux A."/>
            <person name="Segurens B."/>
            <person name="Wincker P."/>
            <person name="D'Hont A."/>
            <person name="Scarpelli C."/>
            <person name="Weissenbach J."/>
            <person name="Salanoubat M."/>
            <person name="Quetier F."/>
            <person name="Yu Y."/>
            <person name="Kim H.R."/>
            <person name="Rambo T."/>
            <person name="Currie J."/>
            <person name="Collura K."/>
            <person name="Luo M."/>
            <person name="Yang T."/>
            <person name="Ammiraju J.S.S."/>
            <person name="Engler F."/>
            <person name="Soderlund C."/>
            <person name="Wing R.A."/>
            <person name="Palmer L.E."/>
            <person name="de la Bastide M."/>
            <person name="Spiegel L."/>
            <person name="Nascimento L."/>
            <person name="Zutavern T."/>
            <person name="O'Shaughnessy A."/>
            <person name="Dike S."/>
            <person name="Dedhia N."/>
            <person name="Preston R."/>
            <person name="Balija V."/>
            <person name="McCombie W.R."/>
            <person name="Chow T."/>
            <person name="Chen H."/>
            <person name="Chung M."/>
            <person name="Chen C."/>
            <person name="Shaw J."/>
            <person name="Wu H."/>
            <person name="Hsiao K."/>
            <person name="Chao Y."/>
            <person name="Chu M."/>
            <person name="Cheng C."/>
            <person name="Hour A."/>
            <person name="Lee P."/>
            <person name="Lin S."/>
            <person name="Lin Y."/>
            <person name="Liou J."/>
            <person name="Liu S."/>
            <person name="Hsing Y."/>
            <person name="Raghuvanshi S."/>
            <person name="Mohanty A."/>
            <person name="Bharti A.K."/>
            <person name="Gaur A."/>
            <person name="Gupta V."/>
            <person name="Kumar D."/>
            <person name="Ravi V."/>
            <person name="Vij S."/>
            <person name="Kapur A."/>
            <person name="Khurana P."/>
            <person name="Khurana P."/>
            <person name="Khurana J.P."/>
            <person name="Tyagi A.K."/>
            <person name="Gaikwad K."/>
            <person name="Singh A."/>
            <person name="Dalal V."/>
            <person name="Srivastava S."/>
            <person name="Dixit A."/>
            <person name="Pal A.K."/>
            <person name="Ghazi I.A."/>
            <person name="Yadav M."/>
            <person name="Pandit A."/>
            <person name="Bhargava A."/>
            <person name="Sureshbabu K."/>
            <person name="Batra K."/>
            <person name="Sharma T.R."/>
            <person name="Mohapatra T."/>
            <person name="Singh N.K."/>
            <person name="Messing J."/>
            <person name="Nelson A.B."/>
            <person name="Fuks G."/>
            <person name="Kavchok S."/>
            <person name="Keizer G."/>
            <person name="Linton E."/>
            <person name="Llaca V."/>
            <person name="Song R."/>
            <person name="Tanyolac B."/>
            <person name="Young S."/>
            <person name="Ho-Il K."/>
            <person name="Hahn J.H."/>
            <person name="Sangsakoo G."/>
            <person name="Vanavichit A."/>
            <person name="de Mattos Luiz.A.T."/>
            <person name="Zimmer P.D."/>
            <person name="Malone G."/>
            <person name="Dellagostin O."/>
            <person name="de Oliveira A.C."/>
            <person name="Bevan M."/>
            <person name="Bancroft I."/>
            <person name="Minx P."/>
            <person name="Cordum H."/>
            <person name="Wilson R."/>
            <person name="Cheng Z."/>
            <person name="Jin W."/>
            <person name="Jiang J."/>
            <person name="Leong S.A."/>
            <person name="Iwama H."/>
            <person name="Gojobori T."/>
            <person name="Itoh T."/>
            <person name="Niimura Y."/>
            <person name="Fujii Y."/>
            <person name="Habara T."/>
            <person name="Sakai H."/>
            <person name="Sato Y."/>
            <person name="Wilson G."/>
            <person name="Kumar K."/>
            <person name="McCouch S."/>
            <person name="Juretic N."/>
            <person name="Hoen D."/>
            <person name="Wright S."/>
            <person name="Bruskiewich R."/>
            <person name="Bureau T."/>
            <person name="Miyao A."/>
            <person name="Hirochika H."/>
            <person name="Nishikawa T."/>
            <person name="Kadowaki K."/>
            <person name="Sugiura M."/>
            <person name="Burr B."/>
            <person name="Sasaki T."/>
        </authorList>
    </citation>
    <scope>NUCLEOTIDE SEQUENCE [LARGE SCALE GENOMIC DNA]</scope>
    <source>
        <strain evidence="3">cv. Nipponbare</strain>
    </source>
</reference>
<dbReference type="AlphaFoldDB" id="A0A0P0WJG4"/>
<name>A0A0P0WJG4_ORYSJ</name>
<dbReference type="PaxDb" id="39947-A0A0P0WJG4"/>
<evidence type="ECO:0000313" key="2">
    <source>
        <dbReference type="EMBL" id="BAS92779.1"/>
    </source>
</evidence>
<feature type="non-terminal residue" evidence="2">
    <location>
        <position position="1"/>
    </location>
</feature>
<gene>
    <name evidence="2" type="ordered locus">Os05g0209200</name>
    <name evidence="2" type="ORF">OSNPB_050209200</name>
</gene>
<dbReference type="EMBL" id="AP014961">
    <property type="protein sequence ID" value="BAS92779.1"/>
    <property type="molecule type" value="Genomic_DNA"/>
</dbReference>
<feature type="region of interest" description="Disordered" evidence="1">
    <location>
        <begin position="1"/>
        <end position="54"/>
    </location>
</feature>
<evidence type="ECO:0000313" key="3">
    <source>
        <dbReference type="Proteomes" id="UP000059680"/>
    </source>
</evidence>
<feature type="compositionally biased region" description="Pro residues" evidence="1">
    <location>
        <begin position="43"/>
        <end position="52"/>
    </location>
</feature>